<dbReference type="SMART" id="SM00382">
    <property type="entry name" value="AAA"/>
    <property type="match status" value="1"/>
</dbReference>
<dbReference type="GO" id="GO:0005524">
    <property type="term" value="F:ATP binding"/>
    <property type="evidence" value="ECO:0007669"/>
    <property type="project" value="UniProtKB-KW"/>
</dbReference>
<evidence type="ECO:0000256" key="8">
    <source>
        <dbReference type="SAM" id="Phobius"/>
    </source>
</evidence>
<evidence type="ECO:0000259" key="10">
    <source>
        <dbReference type="PROSITE" id="PS50929"/>
    </source>
</evidence>
<keyword evidence="3 8" id="KW-0812">Transmembrane</keyword>
<comment type="subcellular location">
    <subcellularLocation>
        <location evidence="1">Cell membrane</location>
        <topology evidence="1">Multi-pass membrane protein</topology>
    </subcellularLocation>
</comment>
<sequence length="612" mass="68824">MNYFKRILSFVKPYKYRFIYATTFNVLYALFNILTVISFLPVLSILFSPDKKVEKPVYEGLTKIFQYIKNNFYYEIAQYIEREGTVNTLFVIAIGVLILFFFKNLFYFLGSYQMAYLSNGTVKDMRDTLYKKITSLPIGYFTEQKKGDLMSRMTSDIQVVEGSFISSFGGIVREPLTIVIILIVMFSMSYKLTLFVFITLPLSGLIISWTTKKLKSKALQSQQESGNYLSLLEETIAGLKVVKGFTAENRFFRKFSSSTKKQENLNVQVTHRQKLASPLSEFLGVLTVLAILLYGGKIVLTNTEVSPNGFDSESFITYIVMFYSILQPTKAIAGIFTNIRKGDASAKRIYDVLDEVNPILDIETPIKKESFTTGISFKNISFKYQDNYVLKDFSLEIPKGKMVALVGQSGSGKSTIANLLMRFYDVNKGEVFVDNDNIKDISKESLRSLIGIVTQDALLFNDSIENNLKVGNPNATEEEIIAATKVANALEFIENSSKGFETNIADSASNFSGGQKQRLSIARAVLKNPPIMILDEATSALDTESEKIVQSALENMMQNRTSVVIAHRLSTIQKADLIVVMREGRIVEQGKHEELLAAKGEYAKLVELQSLD</sequence>
<dbReference type="PROSITE" id="PS50929">
    <property type="entry name" value="ABC_TM1F"/>
    <property type="match status" value="1"/>
</dbReference>
<reference evidence="11 12" key="1">
    <citation type="submission" date="2017-07" db="EMBL/GenBank/DDBJ databases">
        <authorList>
            <person name="Sun Z.S."/>
            <person name="Albrecht U."/>
            <person name="Echele G."/>
            <person name="Lee C.C."/>
        </authorList>
    </citation>
    <scope>NUCLEOTIDE SEQUENCE [LARGE SCALE GENOMIC DNA]</scope>
    <source>
        <strain evidence="12">type strain: KCTC 22618</strain>
    </source>
</reference>
<feature type="transmembrane region" description="Helical" evidence="8">
    <location>
        <begin position="192"/>
        <end position="211"/>
    </location>
</feature>
<dbReference type="FunFam" id="3.40.50.300:FF:000287">
    <property type="entry name" value="Multidrug ABC transporter ATP-binding protein"/>
    <property type="match status" value="1"/>
</dbReference>
<evidence type="ECO:0000256" key="1">
    <source>
        <dbReference type="ARBA" id="ARBA00004651"/>
    </source>
</evidence>
<feature type="transmembrane region" description="Helical" evidence="8">
    <location>
        <begin position="21"/>
        <end position="47"/>
    </location>
</feature>
<dbReference type="Gene3D" id="1.20.1560.10">
    <property type="entry name" value="ABC transporter type 1, transmembrane domain"/>
    <property type="match status" value="1"/>
</dbReference>
<evidence type="ECO:0000256" key="3">
    <source>
        <dbReference type="ARBA" id="ARBA00022692"/>
    </source>
</evidence>
<dbReference type="InterPro" id="IPR003593">
    <property type="entry name" value="AAA+_ATPase"/>
</dbReference>
<dbReference type="InterPro" id="IPR003439">
    <property type="entry name" value="ABC_transporter-like_ATP-bd"/>
</dbReference>
<evidence type="ECO:0000313" key="12">
    <source>
        <dbReference type="Proteomes" id="UP000215214"/>
    </source>
</evidence>
<dbReference type="PROSITE" id="PS00211">
    <property type="entry name" value="ABC_TRANSPORTER_1"/>
    <property type="match status" value="1"/>
</dbReference>
<feature type="domain" description="ABC transmembrane type-1" evidence="10">
    <location>
        <begin position="72"/>
        <end position="341"/>
    </location>
</feature>
<evidence type="ECO:0000256" key="2">
    <source>
        <dbReference type="ARBA" id="ARBA00022448"/>
    </source>
</evidence>
<dbReference type="EMBL" id="LT899436">
    <property type="protein sequence ID" value="SNR15675.1"/>
    <property type="molecule type" value="Genomic_DNA"/>
</dbReference>
<dbReference type="RefSeq" id="WP_095071631.1">
    <property type="nucleotide sequence ID" value="NZ_LT899436.1"/>
</dbReference>
<dbReference type="SUPFAM" id="SSF52540">
    <property type="entry name" value="P-loop containing nucleoside triphosphate hydrolases"/>
    <property type="match status" value="1"/>
</dbReference>
<evidence type="ECO:0000256" key="4">
    <source>
        <dbReference type="ARBA" id="ARBA00022741"/>
    </source>
</evidence>
<dbReference type="Gene3D" id="3.40.50.300">
    <property type="entry name" value="P-loop containing nucleotide triphosphate hydrolases"/>
    <property type="match status" value="1"/>
</dbReference>
<evidence type="ECO:0000313" key="11">
    <source>
        <dbReference type="EMBL" id="SNR15675.1"/>
    </source>
</evidence>
<organism evidence="11 12">
    <name type="scientific">Tenacibaculum jejuense</name>
    <dbReference type="NCBI Taxonomy" id="584609"/>
    <lineage>
        <taxon>Bacteria</taxon>
        <taxon>Pseudomonadati</taxon>
        <taxon>Bacteroidota</taxon>
        <taxon>Flavobacteriia</taxon>
        <taxon>Flavobacteriales</taxon>
        <taxon>Flavobacteriaceae</taxon>
        <taxon>Tenacibaculum</taxon>
    </lineage>
</organism>
<dbReference type="Pfam" id="PF00005">
    <property type="entry name" value="ABC_tran"/>
    <property type="match status" value="1"/>
</dbReference>
<dbReference type="PANTHER" id="PTHR43394">
    <property type="entry name" value="ATP-DEPENDENT PERMEASE MDL1, MITOCHONDRIAL"/>
    <property type="match status" value="1"/>
</dbReference>
<dbReference type="InterPro" id="IPR036640">
    <property type="entry name" value="ABC1_TM_sf"/>
</dbReference>
<feature type="transmembrane region" description="Helical" evidence="8">
    <location>
        <begin position="315"/>
        <end position="339"/>
    </location>
</feature>
<evidence type="ECO:0000256" key="6">
    <source>
        <dbReference type="ARBA" id="ARBA00022989"/>
    </source>
</evidence>
<dbReference type="SUPFAM" id="SSF90123">
    <property type="entry name" value="ABC transporter transmembrane region"/>
    <property type="match status" value="1"/>
</dbReference>
<dbReference type="InterPro" id="IPR039421">
    <property type="entry name" value="Type_1_exporter"/>
</dbReference>
<keyword evidence="2" id="KW-0813">Transport</keyword>
<evidence type="ECO:0000256" key="7">
    <source>
        <dbReference type="ARBA" id="ARBA00023136"/>
    </source>
</evidence>
<dbReference type="CDD" id="cd18552">
    <property type="entry name" value="ABC_6TM_MsbA_like"/>
    <property type="match status" value="1"/>
</dbReference>
<dbReference type="OrthoDB" id="9780296at2"/>
<feature type="transmembrane region" description="Helical" evidence="8">
    <location>
        <begin position="159"/>
        <end position="186"/>
    </location>
</feature>
<dbReference type="InterPro" id="IPR027417">
    <property type="entry name" value="P-loop_NTPase"/>
</dbReference>
<dbReference type="GO" id="GO:0005886">
    <property type="term" value="C:plasma membrane"/>
    <property type="evidence" value="ECO:0007669"/>
    <property type="project" value="UniProtKB-SubCell"/>
</dbReference>
<keyword evidence="4" id="KW-0547">Nucleotide-binding</keyword>
<keyword evidence="7 8" id="KW-0472">Membrane</keyword>
<dbReference type="AlphaFoldDB" id="A0A238U9E3"/>
<dbReference type="PANTHER" id="PTHR43394:SF1">
    <property type="entry name" value="ATP-BINDING CASSETTE SUB-FAMILY B MEMBER 10, MITOCHONDRIAL"/>
    <property type="match status" value="1"/>
</dbReference>
<protein>
    <submittedName>
        <fullName evidence="11">ABC transporter, ATP-binding protein, MsbA family</fullName>
    </submittedName>
</protein>
<feature type="domain" description="ABC transporter" evidence="9">
    <location>
        <begin position="375"/>
        <end position="608"/>
    </location>
</feature>
<dbReference type="Pfam" id="PF00664">
    <property type="entry name" value="ABC_membrane"/>
    <property type="match status" value="1"/>
</dbReference>
<feature type="transmembrane region" description="Helical" evidence="8">
    <location>
        <begin position="89"/>
        <end position="109"/>
    </location>
</feature>
<dbReference type="InterPro" id="IPR011527">
    <property type="entry name" value="ABC1_TM_dom"/>
</dbReference>
<evidence type="ECO:0000259" key="9">
    <source>
        <dbReference type="PROSITE" id="PS50893"/>
    </source>
</evidence>
<keyword evidence="5 11" id="KW-0067">ATP-binding</keyword>
<evidence type="ECO:0000256" key="5">
    <source>
        <dbReference type="ARBA" id="ARBA00022840"/>
    </source>
</evidence>
<proteinExistence type="predicted"/>
<dbReference type="GO" id="GO:0016887">
    <property type="term" value="F:ATP hydrolysis activity"/>
    <property type="evidence" value="ECO:0007669"/>
    <property type="project" value="InterPro"/>
</dbReference>
<feature type="transmembrane region" description="Helical" evidence="8">
    <location>
        <begin position="275"/>
        <end position="295"/>
    </location>
</feature>
<name>A0A238U9E3_9FLAO</name>
<dbReference type="Proteomes" id="UP000215214">
    <property type="component" value="Chromosome TJEJU"/>
</dbReference>
<dbReference type="KEGG" id="tje:TJEJU_1972"/>
<dbReference type="InterPro" id="IPR017871">
    <property type="entry name" value="ABC_transporter-like_CS"/>
</dbReference>
<keyword evidence="6 8" id="KW-1133">Transmembrane helix</keyword>
<keyword evidence="12" id="KW-1185">Reference proteome</keyword>
<gene>
    <name evidence="11" type="ORF">TJEJU_1972</name>
</gene>
<dbReference type="GO" id="GO:0015421">
    <property type="term" value="F:ABC-type oligopeptide transporter activity"/>
    <property type="evidence" value="ECO:0007669"/>
    <property type="project" value="TreeGrafter"/>
</dbReference>
<dbReference type="PROSITE" id="PS50893">
    <property type="entry name" value="ABC_TRANSPORTER_2"/>
    <property type="match status" value="1"/>
</dbReference>
<accession>A0A238U9E3</accession>